<accession>E6PGM6</accession>
<evidence type="ECO:0000313" key="1">
    <source>
        <dbReference type="EMBL" id="CBH75614.1"/>
    </source>
</evidence>
<dbReference type="EMBL" id="CABL01000013">
    <property type="protein sequence ID" value="CBH75614.1"/>
    <property type="molecule type" value="Genomic_DNA"/>
</dbReference>
<comment type="caution">
    <text evidence="1">The sequence shown here is derived from an EMBL/GenBank/DDBJ whole genome shotgun (WGS) entry which is preliminary data.</text>
</comment>
<organism evidence="1">
    <name type="scientific">mine drainage metagenome</name>
    <dbReference type="NCBI Taxonomy" id="410659"/>
    <lineage>
        <taxon>unclassified sequences</taxon>
        <taxon>metagenomes</taxon>
        <taxon>ecological metagenomes</taxon>
    </lineage>
</organism>
<gene>
    <name evidence="1" type="ORF">CARN1_1292</name>
</gene>
<dbReference type="AlphaFoldDB" id="E6PGM6"/>
<protein>
    <submittedName>
        <fullName evidence="1">Uncharacterized protein</fullName>
    </submittedName>
</protein>
<sequence>MFQDRGNIARYLRIGALLLVALFLGSAVTAYAFERQPHMQMALGALNRAAAQLNVAQRDKGGHRAAAYNLVEQAIGQVRAGIAFDNHR</sequence>
<proteinExistence type="predicted"/>
<reference evidence="1" key="1">
    <citation type="submission" date="2009-10" db="EMBL/GenBank/DDBJ databases">
        <title>Diversity of trophic interactions inside an arsenic-rich microbial ecosystem.</title>
        <authorList>
            <person name="Bertin P.N."/>
            <person name="Heinrich-Salmeron A."/>
            <person name="Pelletier E."/>
            <person name="Goulhen-Chollet F."/>
            <person name="Arsene-Ploetze F."/>
            <person name="Gallien S."/>
            <person name="Calteau A."/>
            <person name="Vallenet D."/>
            <person name="Casiot C."/>
            <person name="Chane-Woon-Ming B."/>
            <person name="Giloteaux L."/>
            <person name="Barakat M."/>
            <person name="Bonnefoy V."/>
            <person name="Bruneel O."/>
            <person name="Chandler M."/>
            <person name="Cleiss J."/>
            <person name="Duran R."/>
            <person name="Elbaz-Poulichet F."/>
            <person name="Fonknechten N."/>
            <person name="Lauga B."/>
            <person name="Mornico D."/>
            <person name="Ortet P."/>
            <person name="Schaeffer C."/>
            <person name="Siguier P."/>
            <person name="Alexander Thil Smith A."/>
            <person name="Van Dorsselaer A."/>
            <person name="Weissenbach J."/>
            <person name="Medigue C."/>
            <person name="Le Paslier D."/>
        </authorList>
    </citation>
    <scope>NUCLEOTIDE SEQUENCE</scope>
</reference>
<name>E6PGM6_9ZZZZ</name>